<feature type="repeat" description="WD" evidence="7">
    <location>
        <begin position="132"/>
        <end position="173"/>
    </location>
</feature>
<evidence type="ECO:0000256" key="2">
    <source>
        <dbReference type="ARBA" id="ARBA00022552"/>
    </source>
</evidence>
<dbReference type="InterPro" id="IPR036322">
    <property type="entry name" value="WD40_repeat_dom_sf"/>
</dbReference>
<reference evidence="9" key="1">
    <citation type="submission" date="2018-10" db="EMBL/GenBank/DDBJ databases">
        <title>Population genomic analysis revealed the cold adaptation of white poplar.</title>
        <authorList>
            <person name="Liu Y.-J."/>
        </authorList>
    </citation>
    <scope>NUCLEOTIDE SEQUENCE [LARGE SCALE GENOMIC DNA]</scope>
    <source>
        <strain evidence="9">PAL-ZL1</strain>
    </source>
</reference>
<accession>A0A4U5R3V9</accession>
<evidence type="ECO:0000256" key="7">
    <source>
        <dbReference type="PROSITE-ProRule" id="PRU00221"/>
    </source>
</evidence>
<keyword evidence="4" id="KW-0677">Repeat</keyword>
<gene>
    <name evidence="9" type="ORF">D5086_0000008000</name>
</gene>
<dbReference type="GO" id="GO:0034388">
    <property type="term" value="C:Pwp2p-containing subcomplex of 90S preribosome"/>
    <property type="evidence" value="ECO:0007669"/>
    <property type="project" value="TreeGrafter"/>
</dbReference>
<dbReference type="PANTHER" id="PTHR18359:SF0">
    <property type="entry name" value="U3 SMALL NUCLEOLAR RNA-ASSOCIATED PROTEIN 18 HOMOLOG"/>
    <property type="match status" value="1"/>
</dbReference>
<evidence type="ECO:0000256" key="1">
    <source>
        <dbReference type="ARBA" id="ARBA00004604"/>
    </source>
</evidence>
<dbReference type="STRING" id="43335.A0A4U5R3V9"/>
<evidence type="ECO:0000256" key="5">
    <source>
        <dbReference type="ARBA" id="ARBA00023242"/>
    </source>
</evidence>
<dbReference type="PANTHER" id="PTHR18359">
    <property type="entry name" value="WD-REPEAT PROTEIN-RELATED"/>
    <property type="match status" value="1"/>
</dbReference>
<comment type="caution">
    <text evidence="9">The sequence shown here is derived from an EMBL/GenBank/DDBJ whole genome shotgun (WGS) entry which is preliminary data.</text>
</comment>
<protein>
    <submittedName>
        <fullName evidence="9">Uncharacterized protein</fullName>
    </submittedName>
</protein>
<sequence>MSNGKLPGLTRKDGDESLISGTQYVARLRAQHAKMNPGTDWARLDSQSRNDGLSDEENGTVLARGYKNDKAFDDILRTNEDLVVKSQAKLLPGLLEYSKLVDANAEDPSNGPINSVQFHQNAPSKTKELIGTLKMNGTVRSLAFADDGQQLLSHGGDGQVYTWDLRTRACIHKAVDDDSGIVNAYSRDEFLGGKKKPIKTIENLTTKSWWRFDGHGKCRRKSSVIQVTPP</sequence>
<dbReference type="InterPro" id="IPR001680">
    <property type="entry name" value="WD40_rpt"/>
</dbReference>
<dbReference type="InterPro" id="IPR045161">
    <property type="entry name" value="Utp18"/>
</dbReference>
<dbReference type="PROSITE" id="PS50294">
    <property type="entry name" value="WD_REPEATS_REGION"/>
    <property type="match status" value="1"/>
</dbReference>
<organism evidence="9">
    <name type="scientific">Populus alba</name>
    <name type="common">White poplar</name>
    <dbReference type="NCBI Taxonomy" id="43335"/>
    <lineage>
        <taxon>Eukaryota</taxon>
        <taxon>Viridiplantae</taxon>
        <taxon>Streptophyta</taxon>
        <taxon>Embryophyta</taxon>
        <taxon>Tracheophyta</taxon>
        <taxon>Spermatophyta</taxon>
        <taxon>Magnoliopsida</taxon>
        <taxon>eudicotyledons</taxon>
        <taxon>Gunneridae</taxon>
        <taxon>Pentapetalae</taxon>
        <taxon>rosids</taxon>
        <taxon>fabids</taxon>
        <taxon>Malpighiales</taxon>
        <taxon>Salicaceae</taxon>
        <taxon>Saliceae</taxon>
        <taxon>Populus</taxon>
    </lineage>
</organism>
<keyword evidence="2" id="KW-0698">rRNA processing</keyword>
<evidence type="ECO:0000256" key="6">
    <source>
        <dbReference type="ARBA" id="ARBA00025767"/>
    </source>
</evidence>
<comment type="subcellular location">
    <subcellularLocation>
        <location evidence="1">Nucleus</location>
        <location evidence="1">Nucleolus</location>
    </subcellularLocation>
</comment>
<dbReference type="GO" id="GO:0006364">
    <property type="term" value="P:rRNA processing"/>
    <property type="evidence" value="ECO:0007669"/>
    <property type="project" value="UniProtKB-KW"/>
</dbReference>
<dbReference type="SUPFAM" id="SSF50978">
    <property type="entry name" value="WD40 repeat-like"/>
    <property type="match status" value="1"/>
</dbReference>
<evidence type="ECO:0000256" key="4">
    <source>
        <dbReference type="ARBA" id="ARBA00022737"/>
    </source>
</evidence>
<feature type="region of interest" description="Disordered" evidence="8">
    <location>
        <begin position="37"/>
        <end position="57"/>
    </location>
</feature>
<dbReference type="EMBL" id="RCHU01000016">
    <property type="protein sequence ID" value="TKS17951.1"/>
    <property type="molecule type" value="Genomic_DNA"/>
</dbReference>
<dbReference type="SMART" id="SM00320">
    <property type="entry name" value="WD40"/>
    <property type="match status" value="1"/>
</dbReference>
<name>A0A4U5R3V9_POPAL</name>
<proteinExistence type="inferred from homology"/>
<dbReference type="InterPro" id="IPR015943">
    <property type="entry name" value="WD40/YVTN_repeat-like_dom_sf"/>
</dbReference>
<keyword evidence="5" id="KW-0539">Nucleus</keyword>
<dbReference type="PROSITE" id="PS50082">
    <property type="entry name" value="WD_REPEATS_2"/>
    <property type="match status" value="1"/>
</dbReference>
<evidence type="ECO:0000256" key="8">
    <source>
        <dbReference type="SAM" id="MobiDB-lite"/>
    </source>
</evidence>
<dbReference type="Gene3D" id="2.130.10.10">
    <property type="entry name" value="YVTN repeat-like/Quinoprotein amine dehydrogenase"/>
    <property type="match status" value="1"/>
</dbReference>
<keyword evidence="3 7" id="KW-0853">WD repeat</keyword>
<evidence type="ECO:0000256" key="3">
    <source>
        <dbReference type="ARBA" id="ARBA00022574"/>
    </source>
</evidence>
<dbReference type="AlphaFoldDB" id="A0A4U5R3V9"/>
<dbReference type="GO" id="GO:0032040">
    <property type="term" value="C:small-subunit processome"/>
    <property type="evidence" value="ECO:0007669"/>
    <property type="project" value="TreeGrafter"/>
</dbReference>
<evidence type="ECO:0000313" key="9">
    <source>
        <dbReference type="EMBL" id="TKS17951.1"/>
    </source>
</evidence>
<comment type="similarity">
    <text evidence="6">Belongs to the WD repeat UTP18 family.</text>
</comment>